<sequence length="84" mass="9859">MCEECKEKNLFPDDYMGTSCEHCDMCGRGGVSKDPRFQRGGWCEVCKRKYELAEEEWYANNDSSNMEDGAQPWWDNFKRMVGNQ</sequence>
<protein>
    <submittedName>
        <fullName evidence="1">Uncharacterized protein</fullName>
    </submittedName>
</protein>
<name>A0A382A8Z9_9ZZZZ</name>
<dbReference type="EMBL" id="UINC01024412">
    <property type="protein sequence ID" value="SVA97970.1"/>
    <property type="molecule type" value="Genomic_DNA"/>
</dbReference>
<accession>A0A382A8Z9</accession>
<proteinExistence type="predicted"/>
<dbReference type="AlphaFoldDB" id="A0A382A8Z9"/>
<reference evidence="1" key="1">
    <citation type="submission" date="2018-05" db="EMBL/GenBank/DDBJ databases">
        <authorList>
            <person name="Lanie J.A."/>
            <person name="Ng W.-L."/>
            <person name="Kazmierczak K.M."/>
            <person name="Andrzejewski T.M."/>
            <person name="Davidsen T.M."/>
            <person name="Wayne K.J."/>
            <person name="Tettelin H."/>
            <person name="Glass J.I."/>
            <person name="Rusch D."/>
            <person name="Podicherti R."/>
            <person name="Tsui H.-C.T."/>
            <person name="Winkler M.E."/>
        </authorList>
    </citation>
    <scope>NUCLEOTIDE SEQUENCE</scope>
</reference>
<gene>
    <name evidence="1" type="ORF">METZ01_LOCUS150824</name>
</gene>
<evidence type="ECO:0000313" key="1">
    <source>
        <dbReference type="EMBL" id="SVA97970.1"/>
    </source>
</evidence>
<organism evidence="1">
    <name type="scientific">marine metagenome</name>
    <dbReference type="NCBI Taxonomy" id="408172"/>
    <lineage>
        <taxon>unclassified sequences</taxon>
        <taxon>metagenomes</taxon>
        <taxon>ecological metagenomes</taxon>
    </lineage>
</organism>